<dbReference type="Pfam" id="PF13432">
    <property type="entry name" value="TPR_16"/>
    <property type="match status" value="1"/>
</dbReference>
<sequence length="386" mass="41613">MKRGYSSFLLFVLISFAILIPAVFIPQAWAQVDHIVIAAGTDEDHALQAISNEQDPQKRLAMYEDFVQKFSSNPAAVAYGNWQISQAYQTAGDLQKALDYGDKALAGSPHNLDIVVSQANVAQQAKNNAKLMDYAAKGGEICASIAKEPKPEGMSDEDFARKLAEDKESSKSSCDFLETSALNVISSENDAKTRMAYIERFNAAFPDSKYQETIGSLALDALSEMKDNARLVAYGEKTLAANPKSLPALLLMANFYSEDTKPGSAAKAITYSQKAIEVANADAPDADKGRKVSAGVAHDTIGWAYLKQEKSGAAIPELKAAATLLKGQDDQQYARALYGLGFACAKENRLAEAREVLTEAVKIPGPLQAMSQDLLNKVNGTRAKGK</sequence>
<dbReference type="Proteomes" id="UP000238701">
    <property type="component" value="Unassembled WGS sequence"/>
</dbReference>
<gene>
    <name evidence="1" type="ORF">SBA1_270006</name>
</gene>
<accession>A0A2U3KI03</accession>
<dbReference type="Gene3D" id="1.25.40.10">
    <property type="entry name" value="Tetratricopeptide repeat domain"/>
    <property type="match status" value="2"/>
</dbReference>
<organism evidence="1 2">
    <name type="scientific">Candidatus Sulfotelmatobacter kueseliae</name>
    <dbReference type="NCBI Taxonomy" id="2042962"/>
    <lineage>
        <taxon>Bacteria</taxon>
        <taxon>Pseudomonadati</taxon>
        <taxon>Acidobacteriota</taxon>
        <taxon>Terriglobia</taxon>
        <taxon>Terriglobales</taxon>
        <taxon>Candidatus Korobacteraceae</taxon>
        <taxon>Candidatus Sulfotelmatobacter</taxon>
    </lineage>
</organism>
<name>A0A2U3KI03_9BACT</name>
<dbReference type="SUPFAM" id="SSF48452">
    <property type="entry name" value="TPR-like"/>
    <property type="match status" value="1"/>
</dbReference>
<proteinExistence type="predicted"/>
<evidence type="ECO:0008006" key="3">
    <source>
        <dbReference type="Google" id="ProtNLM"/>
    </source>
</evidence>
<dbReference type="InterPro" id="IPR011990">
    <property type="entry name" value="TPR-like_helical_dom_sf"/>
</dbReference>
<dbReference type="AlphaFoldDB" id="A0A2U3KI03"/>
<protein>
    <recommendedName>
        <fullName evidence="3">Tetratricopeptide repeat protein</fullName>
    </recommendedName>
</protein>
<dbReference type="EMBL" id="OMOD01000119">
    <property type="protein sequence ID" value="SPF39291.1"/>
    <property type="molecule type" value="Genomic_DNA"/>
</dbReference>
<reference evidence="2" key="1">
    <citation type="submission" date="2018-02" db="EMBL/GenBank/DDBJ databases">
        <authorList>
            <person name="Hausmann B."/>
        </authorList>
    </citation>
    <scope>NUCLEOTIDE SEQUENCE [LARGE SCALE GENOMIC DNA]</scope>
    <source>
        <strain evidence="2">Peat soil MAG SbA1</strain>
    </source>
</reference>
<evidence type="ECO:0000313" key="2">
    <source>
        <dbReference type="Proteomes" id="UP000238701"/>
    </source>
</evidence>
<evidence type="ECO:0000313" key="1">
    <source>
        <dbReference type="EMBL" id="SPF39291.1"/>
    </source>
</evidence>